<proteinExistence type="predicted"/>
<evidence type="ECO:0000256" key="1">
    <source>
        <dbReference type="ARBA" id="ARBA00022679"/>
    </source>
</evidence>
<feature type="domain" description="N-acetyltransferase" evidence="3">
    <location>
        <begin position="3"/>
        <end position="127"/>
    </location>
</feature>
<evidence type="ECO:0000313" key="5">
    <source>
        <dbReference type="Proteomes" id="UP000177912"/>
    </source>
</evidence>
<dbReference type="EMBL" id="MFEI01000005">
    <property type="protein sequence ID" value="OGE81667.1"/>
    <property type="molecule type" value="Genomic_DNA"/>
</dbReference>
<comment type="caution">
    <text evidence="4">The sequence shown here is derived from an EMBL/GenBank/DDBJ whole genome shotgun (WGS) entry which is preliminary data.</text>
</comment>
<dbReference type="AlphaFoldDB" id="A0A1F5NVG4"/>
<dbReference type="GO" id="GO:0016747">
    <property type="term" value="F:acyltransferase activity, transferring groups other than amino-acyl groups"/>
    <property type="evidence" value="ECO:0007669"/>
    <property type="project" value="InterPro"/>
</dbReference>
<gene>
    <name evidence="4" type="ORF">A2826_01535</name>
</gene>
<keyword evidence="1" id="KW-0808">Transferase</keyword>
<dbReference type="CDD" id="cd04301">
    <property type="entry name" value="NAT_SF"/>
    <property type="match status" value="1"/>
</dbReference>
<dbReference type="PANTHER" id="PTHR43877">
    <property type="entry name" value="AMINOALKYLPHOSPHONATE N-ACETYLTRANSFERASE-RELATED-RELATED"/>
    <property type="match status" value="1"/>
</dbReference>
<evidence type="ECO:0000259" key="3">
    <source>
        <dbReference type="PROSITE" id="PS51186"/>
    </source>
</evidence>
<dbReference type="Gene3D" id="3.40.630.30">
    <property type="match status" value="1"/>
</dbReference>
<organism evidence="4 5">
    <name type="scientific">Candidatus Doudnabacteria bacterium RIFCSPHIGHO2_01_FULL_43_23</name>
    <dbReference type="NCBI Taxonomy" id="1817822"/>
    <lineage>
        <taxon>Bacteria</taxon>
        <taxon>Candidatus Doudnaibacteriota</taxon>
    </lineage>
</organism>
<evidence type="ECO:0000256" key="2">
    <source>
        <dbReference type="ARBA" id="ARBA00023315"/>
    </source>
</evidence>
<keyword evidence="2" id="KW-0012">Acyltransferase</keyword>
<reference evidence="4 5" key="1">
    <citation type="journal article" date="2016" name="Nat. Commun.">
        <title>Thousands of microbial genomes shed light on interconnected biogeochemical processes in an aquifer system.</title>
        <authorList>
            <person name="Anantharaman K."/>
            <person name="Brown C.T."/>
            <person name="Hug L.A."/>
            <person name="Sharon I."/>
            <person name="Castelle C.J."/>
            <person name="Probst A.J."/>
            <person name="Thomas B.C."/>
            <person name="Singh A."/>
            <person name="Wilkins M.J."/>
            <person name="Karaoz U."/>
            <person name="Brodie E.L."/>
            <person name="Williams K.H."/>
            <person name="Hubbard S.S."/>
            <person name="Banfield J.F."/>
        </authorList>
    </citation>
    <scope>NUCLEOTIDE SEQUENCE [LARGE SCALE GENOMIC DNA]</scope>
</reference>
<dbReference type="STRING" id="1817822.A2826_01535"/>
<dbReference type="InterPro" id="IPR050832">
    <property type="entry name" value="Bact_Acetyltransf"/>
</dbReference>
<dbReference type="PROSITE" id="PS51186">
    <property type="entry name" value="GNAT"/>
    <property type="match status" value="1"/>
</dbReference>
<sequence>MKTRIRKAKKSDYPKIKKLVSDYPGKLIVELLPEVNDFFVAEAGGEIVGCCALEVYSKRLAQVRSLAVAASHHGKGIGSSLVTRCVLLARKKKIEELLAITSADKFFYKNGFRLYKRGRIPMYLKPNAKRK</sequence>
<name>A0A1F5NVG4_9BACT</name>
<accession>A0A1F5NVG4</accession>
<dbReference type="InterPro" id="IPR016181">
    <property type="entry name" value="Acyl_CoA_acyltransferase"/>
</dbReference>
<dbReference type="SUPFAM" id="SSF55729">
    <property type="entry name" value="Acyl-CoA N-acyltransferases (Nat)"/>
    <property type="match status" value="1"/>
</dbReference>
<protein>
    <recommendedName>
        <fullName evidence="3">N-acetyltransferase domain-containing protein</fullName>
    </recommendedName>
</protein>
<evidence type="ECO:0000313" key="4">
    <source>
        <dbReference type="EMBL" id="OGE81667.1"/>
    </source>
</evidence>
<dbReference type="InterPro" id="IPR000182">
    <property type="entry name" value="GNAT_dom"/>
</dbReference>
<dbReference type="Proteomes" id="UP000177912">
    <property type="component" value="Unassembled WGS sequence"/>
</dbReference>
<dbReference type="Pfam" id="PF13508">
    <property type="entry name" value="Acetyltransf_7"/>
    <property type="match status" value="1"/>
</dbReference>